<keyword evidence="4" id="KW-1133">Transmembrane helix</keyword>
<dbReference type="Gene3D" id="2.40.260.10">
    <property type="entry name" value="Sortase"/>
    <property type="match status" value="1"/>
</dbReference>
<dbReference type="InterPro" id="IPR005754">
    <property type="entry name" value="Sortase"/>
</dbReference>
<evidence type="ECO:0000256" key="3">
    <source>
        <dbReference type="SAM" id="Coils"/>
    </source>
</evidence>
<keyword evidence="4" id="KW-0472">Membrane</keyword>
<accession>A0A5P6VTW5</accession>
<dbReference type="EMBL" id="CP043028">
    <property type="protein sequence ID" value="QFJ55758.1"/>
    <property type="molecule type" value="Genomic_DNA"/>
</dbReference>
<evidence type="ECO:0000313" key="5">
    <source>
        <dbReference type="EMBL" id="QFJ55758.1"/>
    </source>
</evidence>
<dbReference type="AlphaFoldDB" id="A0A5P6VTW5"/>
<name>A0A5P6VTW5_PSEXY</name>
<reference evidence="6" key="1">
    <citation type="submission" date="2019-08" db="EMBL/GenBank/DDBJ databases">
        <title>Complete Genome Sequence of the Polysaccharide-Degrading Rumen Bacterium Pseudobutyrivibrio xylanivorans MA3014.</title>
        <authorList>
            <person name="Palevich N."/>
            <person name="Maclean P.H."/>
            <person name="Kelly W.J."/>
            <person name="Leahy S.C."/>
            <person name="Rakonjac J."/>
            <person name="Attwood G.T."/>
        </authorList>
    </citation>
    <scope>NUCLEOTIDE SEQUENCE [LARGE SCALE GENOMIC DNA]</scope>
    <source>
        <strain evidence="6">MA3014</strain>
    </source>
</reference>
<dbReference type="OrthoDB" id="9806013at2"/>
<feature type="active site" description="Proton donor/acceptor" evidence="2">
    <location>
        <position position="178"/>
    </location>
</feature>
<dbReference type="GO" id="GO:0016787">
    <property type="term" value="F:hydrolase activity"/>
    <property type="evidence" value="ECO:0007669"/>
    <property type="project" value="UniProtKB-KW"/>
</dbReference>
<organism evidence="5 6">
    <name type="scientific">Pseudobutyrivibrio xylanivorans</name>
    <dbReference type="NCBI Taxonomy" id="185007"/>
    <lineage>
        <taxon>Bacteria</taxon>
        <taxon>Bacillati</taxon>
        <taxon>Bacillota</taxon>
        <taxon>Clostridia</taxon>
        <taxon>Lachnospirales</taxon>
        <taxon>Lachnospiraceae</taxon>
        <taxon>Pseudobutyrivibrio</taxon>
    </lineage>
</organism>
<dbReference type="SUPFAM" id="SSF63817">
    <property type="entry name" value="Sortase"/>
    <property type="match status" value="1"/>
</dbReference>
<sequence length="295" mass="34359">MGFIEQHVEDITVNNTQPAIHYEKRYILSKRRKRLIRFLLFPVCLGLLVMVGTLGYRGYKVYVHKKEVEDLQTQIAEMEQAIEKMAYDIENAKSEVVVEPEPQILPKFAELYEQNSDIAGWLSIPDTEISYPIMYLDGDNDYYLSHNFGKEEDKNGLLVLDKRCNPSGDDVNWLIHGHNKKSGAMFGTLKYYTDEDYYISHPQIEISTLYENRTYEIMAVFRSSVYNDETTDFEYYEYIQINDTHSFDEYIEGIKEIALYDTGVTASWGDKLVTLSTCEYSKKNGRLVIVGREEK</sequence>
<dbReference type="CDD" id="cd05826">
    <property type="entry name" value="Sortase_B"/>
    <property type="match status" value="1"/>
</dbReference>
<keyword evidence="1" id="KW-0378">Hydrolase</keyword>
<proteinExistence type="predicted"/>
<keyword evidence="3" id="KW-0175">Coiled coil</keyword>
<dbReference type="InterPro" id="IPR023365">
    <property type="entry name" value="Sortase_dom-sf"/>
</dbReference>
<evidence type="ECO:0000256" key="4">
    <source>
        <dbReference type="SAM" id="Phobius"/>
    </source>
</evidence>
<dbReference type="RefSeq" id="WP_151624827.1">
    <property type="nucleotide sequence ID" value="NZ_CP043028.1"/>
</dbReference>
<evidence type="ECO:0000256" key="1">
    <source>
        <dbReference type="ARBA" id="ARBA00022801"/>
    </source>
</evidence>
<evidence type="ECO:0000313" key="6">
    <source>
        <dbReference type="Proteomes" id="UP000327030"/>
    </source>
</evidence>
<feature type="coiled-coil region" evidence="3">
    <location>
        <begin position="61"/>
        <end position="95"/>
    </location>
</feature>
<dbReference type="Proteomes" id="UP000327030">
    <property type="component" value="Chromosome 1"/>
</dbReference>
<keyword evidence="4" id="KW-0812">Transmembrane</keyword>
<dbReference type="Pfam" id="PF04203">
    <property type="entry name" value="Sortase"/>
    <property type="match status" value="1"/>
</dbReference>
<dbReference type="KEGG" id="pxv:FXF36_13145"/>
<protein>
    <submittedName>
        <fullName evidence="5">Class B sortase</fullName>
    </submittedName>
</protein>
<dbReference type="InterPro" id="IPR009835">
    <property type="entry name" value="SrtB"/>
</dbReference>
<gene>
    <name evidence="5" type="ORF">FXF36_13145</name>
</gene>
<feature type="transmembrane region" description="Helical" evidence="4">
    <location>
        <begin position="35"/>
        <end position="56"/>
    </location>
</feature>
<feature type="active site" description="Acyl-thioester intermediate" evidence="2">
    <location>
        <position position="278"/>
    </location>
</feature>
<evidence type="ECO:0000256" key="2">
    <source>
        <dbReference type="PIRSR" id="PIRSR605754-1"/>
    </source>
</evidence>